<protein>
    <submittedName>
        <fullName evidence="2">Retrovirus-related Pol polyprotein like</fullName>
    </submittedName>
</protein>
<dbReference type="EMBL" id="JABXBU010000001">
    <property type="protein sequence ID" value="KAF8795521.1"/>
    <property type="molecule type" value="Genomic_DNA"/>
</dbReference>
<dbReference type="InterPro" id="IPR001584">
    <property type="entry name" value="Integrase_cat-core"/>
</dbReference>
<gene>
    <name evidence="2" type="ORF">HNY73_000014</name>
</gene>
<reference evidence="2" key="2">
    <citation type="submission" date="2020-06" db="EMBL/GenBank/DDBJ databases">
        <authorList>
            <person name="Sheffer M."/>
        </authorList>
    </citation>
    <scope>NUCLEOTIDE SEQUENCE</scope>
</reference>
<dbReference type="Gene3D" id="3.10.10.10">
    <property type="entry name" value="HIV Type 1 Reverse Transcriptase, subunit A, domain 1"/>
    <property type="match status" value="1"/>
</dbReference>
<comment type="caution">
    <text evidence="2">The sequence shown here is derived from an EMBL/GenBank/DDBJ whole genome shotgun (WGS) entry which is preliminary data.</text>
</comment>
<dbReference type="GO" id="GO:0015074">
    <property type="term" value="P:DNA integration"/>
    <property type="evidence" value="ECO:0007669"/>
    <property type="project" value="InterPro"/>
</dbReference>
<dbReference type="PANTHER" id="PTHR37984:SF5">
    <property type="entry name" value="PROTEIN NYNRIN-LIKE"/>
    <property type="match status" value="1"/>
</dbReference>
<keyword evidence="3" id="KW-1185">Reference proteome</keyword>
<evidence type="ECO:0000313" key="2">
    <source>
        <dbReference type="EMBL" id="KAF8795521.1"/>
    </source>
</evidence>
<dbReference type="SUPFAM" id="SSF56672">
    <property type="entry name" value="DNA/RNA polymerases"/>
    <property type="match status" value="1"/>
</dbReference>
<evidence type="ECO:0000313" key="3">
    <source>
        <dbReference type="Proteomes" id="UP000807504"/>
    </source>
</evidence>
<proteinExistence type="predicted"/>
<dbReference type="Proteomes" id="UP000807504">
    <property type="component" value="Unassembled WGS sequence"/>
</dbReference>
<dbReference type="InterPro" id="IPR050951">
    <property type="entry name" value="Retrovirus_Pol_polyprotein"/>
</dbReference>
<reference evidence="2" key="1">
    <citation type="journal article" date="2020" name="bioRxiv">
        <title>Chromosome-level reference genome of the European wasp spider Argiope bruennichi: a resource for studies on range expansion and evolutionary adaptation.</title>
        <authorList>
            <person name="Sheffer M.M."/>
            <person name="Hoppe A."/>
            <person name="Krehenwinkel H."/>
            <person name="Uhl G."/>
            <person name="Kuss A.W."/>
            <person name="Jensen L."/>
            <person name="Jensen C."/>
            <person name="Gillespie R.G."/>
            <person name="Hoff K.J."/>
            <person name="Prost S."/>
        </authorList>
    </citation>
    <scope>NUCLEOTIDE SEQUENCE</scope>
</reference>
<dbReference type="GO" id="GO:0003676">
    <property type="term" value="F:nucleic acid binding"/>
    <property type="evidence" value="ECO:0007669"/>
    <property type="project" value="InterPro"/>
</dbReference>
<accession>A0A8T0FWR5</accession>
<dbReference type="SUPFAM" id="SSF53098">
    <property type="entry name" value="Ribonuclease H-like"/>
    <property type="match status" value="1"/>
</dbReference>
<sequence>MVKGAAIASYEPVVDIVIHPQEFSGKQPILSILENIEGLNEDQRIALQKLLQEFQHLFSTCDADVGRCNVTQHKINTGDHPPIKQYPRRLPLARKEEAERLVKEMVDSGIIEESSGPWASPLSLLRRKTDQHADVEKSGRECHVCGARKGPKTRTKGRLQRYNVDAPFERMALDILGPFPATTNGNRYVLVLMEYFTKWPAAIPIPDQGASTIAEELVRSWISHYGVPMILHSDQEALVVVVRDAISWWSFIVFLVSKFSSGLLKIQANDFFFVLVGYIRQFLKKNQSTFSPIFVKVVTIVFLRSELTKSSFGFFSDLGQLASFSYNQKGPSNHFSCNNCSPEHSRDTRSAALSARGMWCHTAGDVSERISLILNKCPPILLSPNPAQFRHRVCPTVNIGIIKFKTHDYSGL</sequence>
<name>A0A8T0FWR5_ARGBR</name>
<dbReference type="Gene3D" id="3.30.420.10">
    <property type="entry name" value="Ribonuclease H-like superfamily/Ribonuclease H"/>
    <property type="match status" value="1"/>
</dbReference>
<evidence type="ECO:0000259" key="1">
    <source>
        <dbReference type="PROSITE" id="PS50994"/>
    </source>
</evidence>
<dbReference type="InterPro" id="IPR012337">
    <property type="entry name" value="RNaseH-like_sf"/>
</dbReference>
<dbReference type="InterPro" id="IPR036397">
    <property type="entry name" value="RNaseH_sf"/>
</dbReference>
<dbReference type="PANTHER" id="PTHR37984">
    <property type="entry name" value="PROTEIN CBG26694"/>
    <property type="match status" value="1"/>
</dbReference>
<dbReference type="GO" id="GO:0071897">
    <property type="term" value="P:DNA biosynthetic process"/>
    <property type="evidence" value="ECO:0007669"/>
    <property type="project" value="UniProtKB-ARBA"/>
</dbReference>
<dbReference type="InterPro" id="IPR043502">
    <property type="entry name" value="DNA/RNA_pol_sf"/>
</dbReference>
<dbReference type="GO" id="GO:0042575">
    <property type="term" value="C:DNA polymerase complex"/>
    <property type="evidence" value="ECO:0007669"/>
    <property type="project" value="UniProtKB-ARBA"/>
</dbReference>
<dbReference type="AlphaFoldDB" id="A0A8T0FWR5"/>
<organism evidence="2 3">
    <name type="scientific">Argiope bruennichi</name>
    <name type="common">Wasp spider</name>
    <name type="synonym">Aranea bruennichi</name>
    <dbReference type="NCBI Taxonomy" id="94029"/>
    <lineage>
        <taxon>Eukaryota</taxon>
        <taxon>Metazoa</taxon>
        <taxon>Ecdysozoa</taxon>
        <taxon>Arthropoda</taxon>
        <taxon>Chelicerata</taxon>
        <taxon>Arachnida</taxon>
        <taxon>Araneae</taxon>
        <taxon>Araneomorphae</taxon>
        <taxon>Entelegynae</taxon>
        <taxon>Araneoidea</taxon>
        <taxon>Araneidae</taxon>
        <taxon>Argiope</taxon>
    </lineage>
</organism>
<dbReference type="PROSITE" id="PS50994">
    <property type="entry name" value="INTEGRASE"/>
    <property type="match status" value="1"/>
</dbReference>
<feature type="domain" description="Integrase catalytic" evidence="1">
    <location>
        <begin position="163"/>
        <end position="235"/>
    </location>
</feature>